<evidence type="ECO:0000313" key="2">
    <source>
        <dbReference type="Proteomes" id="UP001165083"/>
    </source>
</evidence>
<protein>
    <submittedName>
        <fullName evidence="1">Unnamed protein product</fullName>
    </submittedName>
</protein>
<accession>A0A9W6XN73</accession>
<reference evidence="1" key="1">
    <citation type="submission" date="2023-04" db="EMBL/GenBank/DDBJ databases">
        <title>Phytophthora lilii NBRC 32176.</title>
        <authorList>
            <person name="Ichikawa N."/>
            <person name="Sato H."/>
            <person name="Tonouchi N."/>
        </authorList>
    </citation>
    <scope>NUCLEOTIDE SEQUENCE</scope>
    <source>
        <strain evidence="1">NBRC 32176</strain>
    </source>
</reference>
<proteinExistence type="predicted"/>
<dbReference type="AlphaFoldDB" id="A0A9W6XN73"/>
<sequence>MDTTSSWILVQDGGQVQSAPLVQAAGEQQSNAGLAPVHSQIYSFARRLPTAFQRSRTAVRSSLDHHSHGVLAQHVPRLSCGRLRGDADAADGGDVAVLRPRDLIRHDRYHQWQVPCSRC</sequence>
<evidence type="ECO:0000313" key="1">
    <source>
        <dbReference type="EMBL" id="GMF42137.1"/>
    </source>
</evidence>
<organism evidence="1 2">
    <name type="scientific">Phytophthora lilii</name>
    <dbReference type="NCBI Taxonomy" id="2077276"/>
    <lineage>
        <taxon>Eukaryota</taxon>
        <taxon>Sar</taxon>
        <taxon>Stramenopiles</taxon>
        <taxon>Oomycota</taxon>
        <taxon>Peronosporomycetes</taxon>
        <taxon>Peronosporales</taxon>
        <taxon>Peronosporaceae</taxon>
        <taxon>Phytophthora</taxon>
    </lineage>
</organism>
<comment type="caution">
    <text evidence="1">The sequence shown here is derived from an EMBL/GenBank/DDBJ whole genome shotgun (WGS) entry which is preliminary data.</text>
</comment>
<keyword evidence="2" id="KW-1185">Reference proteome</keyword>
<gene>
    <name evidence="1" type="ORF">Plil01_001675400</name>
</gene>
<name>A0A9W6XN73_9STRA</name>
<dbReference type="Proteomes" id="UP001165083">
    <property type="component" value="Unassembled WGS sequence"/>
</dbReference>
<dbReference type="EMBL" id="BSXW01002378">
    <property type="protein sequence ID" value="GMF42137.1"/>
    <property type="molecule type" value="Genomic_DNA"/>
</dbReference>